<evidence type="ECO:0000313" key="1">
    <source>
        <dbReference type="EMBL" id="PVU87880.1"/>
    </source>
</evidence>
<dbReference type="AlphaFoldDB" id="A0A2T9Y6B7"/>
<name>A0A2T9Y6B7_9FUNG</name>
<dbReference type="PANTHER" id="PTHR21477:SF13">
    <property type="entry name" value="KIAA0930"/>
    <property type="match status" value="1"/>
</dbReference>
<dbReference type="PANTHER" id="PTHR21477">
    <property type="entry name" value="ZGC:172139"/>
    <property type="match status" value="1"/>
</dbReference>
<dbReference type="Proteomes" id="UP000245699">
    <property type="component" value="Unassembled WGS sequence"/>
</dbReference>
<keyword evidence="2" id="KW-1185">Reference proteome</keyword>
<dbReference type="InterPro" id="IPR019141">
    <property type="entry name" value="DUF2045"/>
</dbReference>
<evidence type="ECO:0000313" key="2">
    <source>
        <dbReference type="Proteomes" id="UP000245699"/>
    </source>
</evidence>
<dbReference type="OrthoDB" id="1906921at2759"/>
<protein>
    <submittedName>
        <fullName evidence="1">Uncharacterized protein</fullName>
    </submittedName>
</protein>
<sequence length="537" mass="61532">MCDIYGIFSQIDHEGLSYPIELATSDPELNSPLQTTDSQSSIWLRIFFRFFVEDVHAQHDDMLFFVKKDHNCKYKEDPVFVVRKPSIPHLFQQPESKIQWMESLFLNLIVQMPCLLTVSVYKKTLSNNSNNPIISLKRMINKPVYALPNRPQNKRPKSYSGPPECSWPLIYFMVDDFEDFLEEIVLSQSEFLTVELSTFISTQPTTKTCINNNISKTISKDKYLNQPNFNISKTFISSKKNTDSEPKAPTISEKKIILFKGAASFESLLDTYNKQQNNINIITRLRNNGYTTEFVKLKTEDGKSGAQIALKGNDFYPKNLESQKFDSCEKKGLKYSYSNPALRSFATEKPTNSLSLHQNIPHPPQSIYTLENHKSERSPTLLPKVTPMKSHCSHFVNTSGRRFSASPSFASLKDFHSVEPQTKRSNKNTSEIADMPHHTLIFQPPSALESLSSHISLGKTYKMYSFSRWFQKITIPIVPDGFGLSLQPKPLPESLHCFINYVYIPWGDIVRDILEAKNVVDMKNCAFENSIYPQHDL</sequence>
<gene>
    <name evidence="1" type="ORF">BB559_005837</name>
</gene>
<reference evidence="1 2" key="1">
    <citation type="journal article" date="2018" name="MBio">
        <title>Comparative Genomics Reveals the Core Gene Toolbox for the Fungus-Insect Symbiosis.</title>
        <authorList>
            <person name="Wang Y."/>
            <person name="Stata M."/>
            <person name="Wang W."/>
            <person name="Stajich J.E."/>
            <person name="White M.M."/>
            <person name="Moncalvo J.M."/>
        </authorList>
    </citation>
    <scope>NUCLEOTIDE SEQUENCE [LARGE SCALE GENOMIC DNA]</scope>
    <source>
        <strain evidence="1 2">AUS-77-4</strain>
    </source>
</reference>
<dbReference type="EMBL" id="MBFT01000680">
    <property type="protein sequence ID" value="PVU87880.1"/>
    <property type="molecule type" value="Genomic_DNA"/>
</dbReference>
<proteinExistence type="predicted"/>
<comment type="caution">
    <text evidence="1">The sequence shown here is derived from an EMBL/GenBank/DDBJ whole genome shotgun (WGS) entry which is preliminary data.</text>
</comment>
<dbReference type="Pfam" id="PF09741">
    <property type="entry name" value="DUF2045"/>
    <property type="match status" value="1"/>
</dbReference>
<organism evidence="1 2">
    <name type="scientific">Furculomyces boomerangus</name>
    <dbReference type="NCBI Taxonomy" id="61424"/>
    <lineage>
        <taxon>Eukaryota</taxon>
        <taxon>Fungi</taxon>
        <taxon>Fungi incertae sedis</taxon>
        <taxon>Zoopagomycota</taxon>
        <taxon>Kickxellomycotina</taxon>
        <taxon>Harpellomycetes</taxon>
        <taxon>Harpellales</taxon>
        <taxon>Harpellaceae</taxon>
        <taxon>Furculomyces</taxon>
    </lineage>
</organism>
<accession>A0A2T9Y6B7</accession>